<accession>A0AA40B9T3</accession>
<evidence type="ECO:0000313" key="1">
    <source>
        <dbReference type="EMBL" id="KAK0730292.1"/>
    </source>
</evidence>
<dbReference type="EMBL" id="JAUKUA010000001">
    <property type="protein sequence ID" value="KAK0730292.1"/>
    <property type="molecule type" value="Genomic_DNA"/>
</dbReference>
<gene>
    <name evidence="1" type="ORF">B0H67DRAFT_630674</name>
</gene>
<reference evidence="1" key="1">
    <citation type="submission" date="2023-06" db="EMBL/GenBank/DDBJ databases">
        <title>Genome-scale phylogeny and comparative genomics of the fungal order Sordariales.</title>
        <authorList>
            <consortium name="Lawrence Berkeley National Laboratory"/>
            <person name="Hensen N."/>
            <person name="Bonometti L."/>
            <person name="Westerberg I."/>
            <person name="Brannstrom I.O."/>
            <person name="Guillou S."/>
            <person name="Cros-Aarteil S."/>
            <person name="Calhoun S."/>
            <person name="Haridas S."/>
            <person name="Kuo A."/>
            <person name="Mondo S."/>
            <person name="Pangilinan J."/>
            <person name="Riley R."/>
            <person name="Labutti K."/>
            <person name="Andreopoulos B."/>
            <person name="Lipzen A."/>
            <person name="Chen C."/>
            <person name="Yanf M."/>
            <person name="Daum C."/>
            <person name="Ng V."/>
            <person name="Clum A."/>
            <person name="Steindorff A."/>
            <person name="Ohm R."/>
            <person name="Martin F."/>
            <person name="Silar P."/>
            <person name="Natvig D."/>
            <person name="Lalanne C."/>
            <person name="Gautier V."/>
            <person name="Ament-Velasquez S.L."/>
            <person name="Kruys A."/>
            <person name="Hutchinson M.I."/>
            <person name="Powell A.J."/>
            <person name="Barry K."/>
            <person name="Miller A.N."/>
            <person name="Grigoriev I.V."/>
            <person name="Debuchy R."/>
            <person name="Gladieux P."/>
            <person name="Thoren M.H."/>
            <person name="Johannesson H."/>
        </authorList>
    </citation>
    <scope>NUCLEOTIDE SEQUENCE</scope>
    <source>
        <strain evidence="1">SMH4607-1</strain>
    </source>
</reference>
<evidence type="ECO:0000313" key="2">
    <source>
        <dbReference type="Proteomes" id="UP001172102"/>
    </source>
</evidence>
<proteinExistence type="predicted"/>
<organism evidence="1 2">
    <name type="scientific">Lasiosphaeris hirsuta</name>
    <dbReference type="NCBI Taxonomy" id="260670"/>
    <lineage>
        <taxon>Eukaryota</taxon>
        <taxon>Fungi</taxon>
        <taxon>Dikarya</taxon>
        <taxon>Ascomycota</taxon>
        <taxon>Pezizomycotina</taxon>
        <taxon>Sordariomycetes</taxon>
        <taxon>Sordariomycetidae</taxon>
        <taxon>Sordariales</taxon>
        <taxon>Lasiosphaeriaceae</taxon>
        <taxon>Lasiosphaeris</taxon>
    </lineage>
</organism>
<name>A0AA40B9T3_9PEZI</name>
<protein>
    <submittedName>
        <fullName evidence="1">Uncharacterized protein</fullName>
    </submittedName>
</protein>
<dbReference type="AlphaFoldDB" id="A0AA40B9T3"/>
<dbReference type="Proteomes" id="UP001172102">
    <property type="component" value="Unassembled WGS sequence"/>
</dbReference>
<comment type="caution">
    <text evidence="1">The sequence shown here is derived from an EMBL/GenBank/DDBJ whole genome shotgun (WGS) entry which is preliminary data.</text>
</comment>
<sequence length="209" mass="22897">MVIYGAGGGNLVANRLSVSYTDKAWAQDYPSIDNLIVRSTVDEEGMSDAVFDNAFLPACADGDRRLDEPAQPPMSNVVLAAWAKYPAVTQPCHTKPLSEVSISENVDSTYAMYAGNVRIPLVIGEMKRNLINAEAWQSGELPLAQKKLARELRGYGEHQSPQAFCWDGQTLLTLQFRALKPEQLRDAACAVDCWVIPSDGSTCTLRYAP</sequence>
<keyword evidence="2" id="KW-1185">Reference proteome</keyword>